<dbReference type="Pfam" id="PF25917">
    <property type="entry name" value="BSH_RND"/>
    <property type="match status" value="1"/>
</dbReference>
<dbReference type="InterPro" id="IPR058625">
    <property type="entry name" value="MdtA-like_BSH"/>
</dbReference>
<dbReference type="GO" id="GO:1990281">
    <property type="term" value="C:efflux pump complex"/>
    <property type="evidence" value="ECO:0007669"/>
    <property type="project" value="TreeGrafter"/>
</dbReference>
<sequence length="372" mass="39240">MPSVPQPRPAAWLALSALLLAACSAEAPPASRPQPVFVSPVQAADGSEQRRFSAVLRPRVESELGFRAAGQLRLRAVELGQRVRAGQVLAELDPIDLQRAVQAAEQALRAAEVEQRQAEADAERFAGLARDGAIGQADAERQRSRAEAAAAQARRAQEALQLEQQRLGYSRLLAPFDGVVTALRAEQAQVLSLGQPVLALAREGTTELQADLPESLPGGPAAWQARLLADGQQPLPLTLREQSPVASAQGRTLRVRYALPAREAAQRPALGLGRSVELLLERGGTAAEAGSVRIPVSALLQDGAGAKVWQVVETAASASAPAVARLQARPVEVLAHEGETLRVRGLQPGERIVSVGAQKLDAGLAVAPRSRP</sequence>
<feature type="coiled-coil region" evidence="2">
    <location>
        <begin position="97"/>
        <end position="166"/>
    </location>
</feature>
<dbReference type="EMBL" id="JAERRA010000001">
    <property type="protein sequence ID" value="MBL0719456.1"/>
    <property type="molecule type" value="Genomic_DNA"/>
</dbReference>
<dbReference type="Gene3D" id="2.40.30.170">
    <property type="match status" value="1"/>
</dbReference>
<reference evidence="5 6" key="1">
    <citation type="submission" date="2021-01" db="EMBL/GenBank/DDBJ databases">
        <title>Piscinibacter sp. Jin2 Genome sequencing and assembly.</title>
        <authorList>
            <person name="Kim I."/>
        </authorList>
    </citation>
    <scope>NUCLEOTIDE SEQUENCE [LARGE SCALE GENOMIC DNA]</scope>
    <source>
        <strain evidence="5 6">Jin2</strain>
    </source>
</reference>
<dbReference type="AlphaFoldDB" id="A0A9X0XEF6"/>
<keyword evidence="2" id="KW-0175">Coiled coil</keyword>
<evidence type="ECO:0000256" key="3">
    <source>
        <dbReference type="SAM" id="SignalP"/>
    </source>
</evidence>
<dbReference type="Gene3D" id="1.10.287.470">
    <property type="entry name" value="Helix hairpin bin"/>
    <property type="match status" value="1"/>
</dbReference>
<evidence type="ECO:0000313" key="6">
    <source>
        <dbReference type="Proteomes" id="UP000643207"/>
    </source>
</evidence>
<feature type="chain" id="PRO_5040936174" evidence="3">
    <location>
        <begin position="28"/>
        <end position="372"/>
    </location>
</feature>
<protein>
    <submittedName>
        <fullName evidence="5">Efflux RND transporter periplasmic adaptor subunit</fullName>
    </submittedName>
</protein>
<feature type="signal peptide" evidence="3">
    <location>
        <begin position="1"/>
        <end position="27"/>
    </location>
</feature>
<dbReference type="PANTHER" id="PTHR30469">
    <property type="entry name" value="MULTIDRUG RESISTANCE PROTEIN MDTA"/>
    <property type="match status" value="1"/>
</dbReference>
<proteinExistence type="inferred from homology"/>
<dbReference type="Gene3D" id="2.40.420.20">
    <property type="match status" value="1"/>
</dbReference>
<accession>A0A9X0XEF6</accession>
<dbReference type="GO" id="GO:0015562">
    <property type="term" value="F:efflux transmembrane transporter activity"/>
    <property type="evidence" value="ECO:0007669"/>
    <property type="project" value="TreeGrafter"/>
</dbReference>
<evidence type="ECO:0000313" key="5">
    <source>
        <dbReference type="EMBL" id="MBL0719456.1"/>
    </source>
</evidence>
<dbReference type="PANTHER" id="PTHR30469:SF18">
    <property type="entry name" value="RESISTANCE-NODULATION-CELL DIVISION (RND) EFFLUX MEMBRANE FUSION PROTEIN-RELATED"/>
    <property type="match status" value="1"/>
</dbReference>
<name>A0A9X0XEF6_9BURK</name>
<evidence type="ECO:0000256" key="2">
    <source>
        <dbReference type="SAM" id="Coils"/>
    </source>
</evidence>
<organism evidence="5 6">
    <name type="scientific">Aquariibacter lacus</name>
    <dbReference type="NCBI Taxonomy" id="2801332"/>
    <lineage>
        <taxon>Bacteria</taxon>
        <taxon>Pseudomonadati</taxon>
        <taxon>Pseudomonadota</taxon>
        <taxon>Betaproteobacteria</taxon>
        <taxon>Burkholderiales</taxon>
        <taxon>Sphaerotilaceae</taxon>
        <taxon>Aquariibacter</taxon>
    </lineage>
</organism>
<feature type="domain" description="Multidrug resistance protein MdtA-like barrel-sandwich hybrid" evidence="4">
    <location>
        <begin position="65"/>
        <end position="196"/>
    </location>
</feature>
<keyword evidence="3" id="KW-0732">Signal</keyword>
<dbReference type="Gene3D" id="2.40.50.100">
    <property type="match status" value="1"/>
</dbReference>
<dbReference type="InterPro" id="IPR006143">
    <property type="entry name" value="RND_pump_MFP"/>
</dbReference>
<evidence type="ECO:0000256" key="1">
    <source>
        <dbReference type="ARBA" id="ARBA00009477"/>
    </source>
</evidence>
<dbReference type="NCBIfam" id="TIGR01730">
    <property type="entry name" value="RND_mfp"/>
    <property type="match status" value="1"/>
</dbReference>
<comment type="caution">
    <text evidence="5">The sequence shown here is derived from an EMBL/GenBank/DDBJ whole genome shotgun (WGS) entry which is preliminary data.</text>
</comment>
<dbReference type="SUPFAM" id="SSF111369">
    <property type="entry name" value="HlyD-like secretion proteins"/>
    <property type="match status" value="1"/>
</dbReference>
<dbReference type="Proteomes" id="UP000643207">
    <property type="component" value="Unassembled WGS sequence"/>
</dbReference>
<dbReference type="RefSeq" id="WP_201824757.1">
    <property type="nucleotide sequence ID" value="NZ_JAERRA010000001.1"/>
</dbReference>
<comment type="similarity">
    <text evidence="1">Belongs to the membrane fusion protein (MFP) (TC 8.A.1) family.</text>
</comment>
<evidence type="ECO:0000259" key="4">
    <source>
        <dbReference type="Pfam" id="PF25917"/>
    </source>
</evidence>
<keyword evidence="6" id="KW-1185">Reference proteome</keyword>
<gene>
    <name evidence="5" type="ORF">JI742_06085</name>
</gene>